<reference evidence="10 11" key="1">
    <citation type="journal article" date="2013" name="Proc. Natl. Acad. Sci. U.S.A.">
        <title>The king cobra genome reveals dynamic gene evolution and adaptation in the snake venom system.</title>
        <authorList>
            <person name="Vonk F.J."/>
            <person name="Casewell N.R."/>
            <person name="Henkel C.V."/>
            <person name="Heimberg A.M."/>
            <person name="Jansen H.J."/>
            <person name="McCleary R.J."/>
            <person name="Kerkkamp H.M."/>
            <person name="Vos R.A."/>
            <person name="Guerreiro I."/>
            <person name="Calvete J.J."/>
            <person name="Wuster W."/>
            <person name="Woods A.E."/>
            <person name="Logan J.M."/>
            <person name="Harrison R.A."/>
            <person name="Castoe T.A."/>
            <person name="de Koning A.P."/>
            <person name="Pollock D.D."/>
            <person name="Yandell M."/>
            <person name="Calderon D."/>
            <person name="Renjifo C."/>
            <person name="Currier R.B."/>
            <person name="Salgado D."/>
            <person name="Pla D."/>
            <person name="Sanz L."/>
            <person name="Hyder A.S."/>
            <person name="Ribeiro J.M."/>
            <person name="Arntzen J.W."/>
            <person name="van den Thillart G.E."/>
            <person name="Boetzer M."/>
            <person name="Pirovano W."/>
            <person name="Dirks R.P."/>
            <person name="Spaink H.P."/>
            <person name="Duboule D."/>
            <person name="McGlinn E."/>
            <person name="Kini R.M."/>
            <person name="Richardson M.K."/>
        </authorList>
    </citation>
    <scope>NUCLEOTIDE SEQUENCE</scope>
    <source>
        <tissue evidence="10">Blood</tissue>
    </source>
</reference>
<feature type="non-terminal residue" evidence="10">
    <location>
        <position position="1"/>
    </location>
</feature>
<keyword evidence="11" id="KW-1185">Reference proteome</keyword>
<keyword evidence="7" id="KW-0496">Mitochondrion</keyword>
<keyword evidence="5" id="KW-0053">Apoptosis</keyword>
<dbReference type="OrthoDB" id="9941774at2759"/>
<dbReference type="GO" id="GO:2001244">
    <property type="term" value="P:positive regulation of intrinsic apoptotic signaling pathway"/>
    <property type="evidence" value="ECO:0007669"/>
    <property type="project" value="TreeGrafter"/>
</dbReference>
<evidence type="ECO:0000256" key="6">
    <source>
        <dbReference type="ARBA" id="ARBA00022787"/>
    </source>
</evidence>
<dbReference type="GO" id="GO:0090200">
    <property type="term" value="P:positive regulation of release of cytochrome c from mitochondria"/>
    <property type="evidence" value="ECO:0007669"/>
    <property type="project" value="TreeGrafter"/>
</dbReference>
<evidence type="ECO:0000256" key="9">
    <source>
        <dbReference type="SAM" id="MobiDB-lite"/>
    </source>
</evidence>
<evidence type="ECO:0000256" key="3">
    <source>
        <dbReference type="ARBA" id="ARBA00015802"/>
    </source>
</evidence>
<evidence type="ECO:0000256" key="5">
    <source>
        <dbReference type="ARBA" id="ARBA00022703"/>
    </source>
</evidence>
<dbReference type="SUPFAM" id="SSF56854">
    <property type="entry name" value="Bcl-2 inhibitors of programmed cell death"/>
    <property type="match status" value="1"/>
</dbReference>
<keyword evidence="6" id="KW-1000">Mitochondrion outer membrane</keyword>
<evidence type="ECO:0000313" key="10">
    <source>
        <dbReference type="EMBL" id="ETE70150.1"/>
    </source>
</evidence>
<accession>V8P747</accession>
<dbReference type="Proteomes" id="UP000018936">
    <property type="component" value="Unassembled WGS sequence"/>
</dbReference>
<evidence type="ECO:0000256" key="8">
    <source>
        <dbReference type="ARBA" id="ARBA00023136"/>
    </source>
</evidence>
<evidence type="ECO:0000313" key="11">
    <source>
        <dbReference type="Proteomes" id="UP000018936"/>
    </source>
</evidence>
<keyword evidence="8" id="KW-0472">Membrane</keyword>
<evidence type="ECO:0000256" key="7">
    <source>
        <dbReference type="ARBA" id="ARBA00023128"/>
    </source>
</evidence>
<dbReference type="AlphaFoldDB" id="V8P747"/>
<dbReference type="GO" id="GO:0005829">
    <property type="term" value="C:cytosol"/>
    <property type="evidence" value="ECO:0007669"/>
    <property type="project" value="TreeGrafter"/>
</dbReference>
<dbReference type="InterPro" id="IPR036834">
    <property type="entry name" value="Bcl-2-like_sf"/>
</dbReference>
<organism evidence="10 11">
    <name type="scientific">Ophiophagus hannah</name>
    <name type="common">King cobra</name>
    <name type="synonym">Naja hannah</name>
    <dbReference type="NCBI Taxonomy" id="8665"/>
    <lineage>
        <taxon>Eukaryota</taxon>
        <taxon>Metazoa</taxon>
        <taxon>Chordata</taxon>
        <taxon>Craniata</taxon>
        <taxon>Vertebrata</taxon>
        <taxon>Euteleostomi</taxon>
        <taxon>Lepidosauria</taxon>
        <taxon>Squamata</taxon>
        <taxon>Bifurcata</taxon>
        <taxon>Unidentata</taxon>
        <taxon>Episquamata</taxon>
        <taxon>Toxicofera</taxon>
        <taxon>Serpentes</taxon>
        <taxon>Colubroidea</taxon>
        <taxon>Elapidae</taxon>
        <taxon>Elapinae</taxon>
        <taxon>Ophiophagus</taxon>
    </lineage>
</organism>
<evidence type="ECO:0000256" key="4">
    <source>
        <dbReference type="ARBA" id="ARBA00022490"/>
    </source>
</evidence>
<dbReference type="InterPro" id="IPR010479">
    <property type="entry name" value="BID"/>
</dbReference>
<sequence>AAESQPRLSDPPTGAQPPKGKGGAELCRFKRLRPADSEEVKSSPAAANPQLGEEEEAGAAPLRTTNLLPCAIDDIRLLQIKDYPGDHYDSIEVAGIVLYSFLENSSDITFASTLCSLKQQLLAPKQPSVYDDGELQTDGNNFGRVEDRVLGARLAVIGDKLAAEIEHPFVHNLAQQFMVENVSSQVITQHLSEAVRNVVARMPPEMEQEKAMLVAAMILAKKVANVVPALLQQVFNTTVNYINQNLHDYSALMHEPETIVVTRD</sequence>
<feature type="region of interest" description="Disordered" evidence="9">
    <location>
        <begin position="1"/>
        <end position="60"/>
    </location>
</feature>
<dbReference type="EMBL" id="AZIM01000605">
    <property type="protein sequence ID" value="ETE70150.1"/>
    <property type="molecule type" value="Genomic_DNA"/>
</dbReference>
<dbReference type="GO" id="GO:2001238">
    <property type="term" value="P:positive regulation of extrinsic apoptotic signaling pathway"/>
    <property type="evidence" value="ECO:0007669"/>
    <property type="project" value="TreeGrafter"/>
</dbReference>
<evidence type="ECO:0000256" key="2">
    <source>
        <dbReference type="ARBA" id="ARBA00004496"/>
    </source>
</evidence>
<dbReference type="GO" id="GO:0008637">
    <property type="term" value="P:apoptotic mitochondrial changes"/>
    <property type="evidence" value="ECO:0007669"/>
    <property type="project" value="TreeGrafter"/>
</dbReference>
<dbReference type="Pfam" id="PF06393">
    <property type="entry name" value="BID"/>
    <property type="match status" value="1"/>
</dbReference>
<proteinExistence type="predicted"/>
<protein>
    <recommendedName>
        <fullName evidence="3">BH3-interacting domain death agonist</fullName>
    </recommendedName>
</protein>
<feature type="non-terminal residue" evidence="10">
    <location>
        <position position="264"/>
    </location>
</feature>
<comment type="subcellular location">
    <subcellularLocation>
        <location evidence="2">Cytoplasm</location>
    </subcellularLocation>
    <subcellularLocation>
        <location evidence="1">Mitochondrion outer membrane</location>
    </subcellularLocation>
</comment>
<keyword evidence="4" id="KW-0963">Cytoplasm</keyword>
<dbReference type="GO" id="GO:0005741">
    <property type="term" value="C:mitochondrial outer membrane"/>
    <property type="evidence" value="ECO:0007669"/>
    <property type="project" value="UniProtKB-SubCell"/>
</dbReference>
<evidence type="ECO:0000256" key="1">
    <source>
        <dbReference type="ARBA" id="ARBA00004294"/>
    </source>
</evidence>
<comment type="caution">
    <text evidence="10">The sequence shown here is derived from an EMBL/GenBank/DDBJ whole genome shotgun (WGS) entry which is preliminary data.</text>
</comment>
<dbReference type="PANTHER" id="PTHR35447:SF1">
    <property type="entry name" value="BH3-INTERACTING DOMAIN DEATH AGONIST"/>
    <property type="match status" value="1"/>
</dbReference>
<dbReference type="Gene3D" id="1.10.437.10">
    <property type="entry name" value="Blc2-like"/>
    <property type="match status" value="1"/>
</dbReference>
<gene>
    <name evidence="10" type="primary">BID</name>
    <name evidence="10" type="ORF">L345_04035</name>
</gene>
<name>V8P747_OPHHA</name>
<dbReference type="PANTHER" id="PTHR35447">
    <property type="entry name" value="BH3-INTERACTING DOMAIN DEATH AGONIST"/>
    <property type="match status" value="1"/>
</dbReference>